<evidence type="ECO:0000256" key="4">
    <source>
        <dbReference type="ARBA" id="ARBA00004656"/>
    </source>
</evidence>
<name>A0ABD1FGC5_HYPHA</name>
<dbReference type="Proteomes" id="UP001566132">
    <property type="component" value="Unassembled WGS sequence"/>
</dbReference>
<keyword evidence="29" id="KW-1185">Reference proteome</keyword>
<evidence type="ECO:0000256" key="18">
    <source>
        <dbReference type="ARBA" id="ARBA00051403"/>
    </source>
</evidence>
<dbReference type="InterPro" id="IPR020846">
    <property type="entry name" value="MFS_dom"/>
</dbReference>
<feature type="transmembrane region" description="Helical" evidence="26">
    <location>
        <begin position="20"/>
        <end position="47"/>
    </location>
</feature>
<dbReference type="GO" id="GO:0046942">
    <property type="term" value="P:carboxylic acid transport"/>
    <property type="evidence" value="ECO:0007669"/>
    <property type="project" value="UniProtKB-ARBA"/>
</dbReference>
<comment type="subcellular location">
    <subcellularLocation>
        <location evidence="2">Basolateral cell membrane</location>
        <topology evidence="2">Multi-pass membrane protein</topology>
    </subcellularLocation>
    <subcellularLocation>
        <location evidence="3">Cytoplasmic vesicle</location>
        <location evidence="3">Secretory vesicle membrane</location>
        <topology evidence="3">Multi-pass membrane protein</topology>
    </subcellularLocation>
    <subcellularLocation>
        <location evidence="1">Cytoplasmic vesicle</location>
        <location evidence="1">Secretory vesicle</location>
        <location evidence="1">Synaptic vesicle membrane</location>
    </subcellularLocation>
    <subcellularLocation>
        <location evidence="4">Lysosome membrane</location>
    </subcellularLocation>
</comment>
<evidence type="ECO:0000256" key="3">
    <source>
        <dbReference type="ARBA" id="ARBA00004638"/>
    </source>
</evidence>
<evidence type="ECO:0000256" key="25">
    <source>
        <dbReference type="ARBA" id="ARBA00081925"/>
    </source>
</evidence>
<evidence type="ECO:0000256" key="13">
    <source>
        <dbReference type="ARBA" id="ARBA00023228"/>
    </source>
</evidence>
<evidence type="ECO:0000256" key="7">
    <source>
        <dbReference type="ARBA" id="ARBA00022692"/>
    </source>
</evidence>
<dbReference type="EMBL" id="JBDJPC010000001">
    <property type="protein sequence ID" value="KAL1517434.1"/>
    <property type="molecule type" value="Genomic_DNA"/>
</dbReference>
<feature type="transmembrane region" description="Helical" evidence="26">
    <location>
        <begin position="127"/>
        <end position="150"/>
    </location>
</feature>
<feature type="transmembrane region" description="Helical" evidence="26">
    <location>
        <begin position="301"/>
        <end position="323"/>
    </location>
</feature>
<evidence type="ECO:0000256" key="23">
    <source>
        <dbReference type="ARBA" id="ARBA00080244"/>
    </source>
</evidence>
<dbReference type="InterPro" id="IPR011701">
    <property type="entry name" value="MFS"/>
</dbReference>
<evidence type="ECO:0000256" key="9">
    <source>
        <dbReference type="ARBA" id="ARBA00022989"/>
    </source>
</evidence>
<keyword evidence="11 26" id="KW-0472">Membrane</keyword>
<dbReference type="GO" id="GO:0030672">
    <property type="term" value="C:synaptic vesicle membrane"/>
    <property type="evidence" value="ECO:0007669"/>
    <property type="project" value="UniProtKB-SubCell"/>
</dbReference>
<keyword evidence="10" id="KW-0770">Synapse</keyword>
<keyword evidence="9 26" id="KW-1133">Transmembrane helix</keyword>
<accession>A0ABD1FGC5</accession>
<organism evidence="28 29">
    <name type="scientific">Hypothenemus hampei</name>
    <name type="common">Coffee berry borer</name>
    <dbReference type="NCBI Taxonomy" id="57062"/>
    <lineage>
        <taxon>Eukaryota</taxon>
        <taxon>Metazoa</taxon>
        <taxon>Ecdysozoa</taxon>
        <taxon>Arthropoda</taxon>
        <taxon>Hexapoda</taxon>
        <taxon>Insecta</taxon>
        <taxon>Pterygota</taxon>
        <taxon>Neoptera</taxon>
        <taxon>Endopterygota</taxon>
        <taxon>Coleoptera</taxon>
        <taxon>Polyphaga</taxon>
        <taxon>Cucujiformia</taxon>
        <taxon>Curculionidae</taxon>
        <taxon>Scolytinae</taxon>
        <taxon>Hypothenemus</taxon>
    </lineage>
</organism>
<dbReference type="CDD" id="cd17318">
    <property type="entry name" value="MFS_SLC17"/>
    <property type="match status" value="1"/>
</dbReference>
<dbReference type="PROSITE" id="PS50850">
    <property type="entry name" value="MFS"/>
    <property type="match status" value="1"/>
</dbReference>
<sequence length="479" mass="53791">MCITAREKTWKIWTQRRFVLTFLVFCGYFNIYSLRANMSVGIVAMISDRYTTLENGTEINLGPEFEWSNIIQGYILSAFFYGYITTQLLGGFLGKRFGGKLIFGLGIATTALITLVTPWLVQWSAYALLSARVLMGILEGVTFSSLYCMWAKWVPPQERGRLVTLANCGSYWGAVFSMMFFGWLAEIAGWRSIFWFSGGLGLVWFIIWNYIVTESPINDPKISQRELNYIETSLNSSLNSVKSEKISSIPWKNLLLSKPAWALNVGLFCETWGFNTLLTLLPKYFKDVFQFEVSKSGLYSALPYVAVAIFMPISGQLIDKVVSKEWLSLITARKSFVSIGFLSQMGFMLGAAFWDSTAGTVFCLTMAVGLGAFALGSLSIYALDIAPAHAGLVFGIANTWGTVPGIISPIIAGYIVSTDNPTAEQWRIIFYITSSLYLFGTVIFTWFAKGNRQSWDMDMEYREERFSDTISIETKIVQD</sequence>
<evidence type="ECO:0000256" key="17">
    <source>
        <dbReference type="ARBA" id="ARBA00050625"/>
    </source>
</evidence>
<evidence type="ECO:0000256" key="8">
    <source>
        <dbReference type="ARBA" id="ARBA00022847"/>
    </source>
</evidence>
<comment type="catalytic activity">
    <reaction evidence="20">
        <text>D-glucuronate(out) + H(+)(out) = D-glucuronate(in) + H(+)(in)</text>
        <dbReference type="Rhea" id="RHEA:72591"/>
        <dbReference type="ChEBI" id="CHEBI:15378"/>
        <dbReference type="ChEBI" id="CHEBI:58720"/>
    </reaction>
    <physiologicalReaction direction="left-to-right" evidence="20">
        <dbReference type="Rhea" id="RHEA:72592"/>
    </physiologicalReaction>
</comment>
<gene>
    <name evidence="28" type="ORF">ABEB36_001199</name>
</gene>
<feature type="transmembrane region" description="Helical" evidence="26">
    <location>
        <begin position="101"/>
        <end position="121"/>
    </location>
</feature>
<evidence type="ECO:0000256" key="22">
    <source>
        <dbReference type="ARBA" id="ARBA00069713"/>
    </source>
</evidence>
<reference evidence="28 29" key="1">
    <citation type="submission" date="2024-05" db="EMBL/GenBank/DDBJ databases">
        <title>Genetic variation in Jamaican populations of the coffee berry borer (Hypothenemus hampei).</title>
        <authorList>
            <person name="Errbii M."/>
            <person name="Myrie A."/>
        </authorList>
    </citation>
    <scope>NUCLEOTIDE SEQUENCE [LARGE SCALE GENOMIC DNA]</scope>
    <source>
        <strain evidence="28">JA-Hopewell-2020-01-JO</strain>
        <tissue evidence="28">Whole body</tissue>
    </source>
</reference>
<evidence type="ECO:0000256" key="19">
    <source>
        <dbReference type="ARBA" id="ARBA00051447"/>
    </source>
</evidence>
<dbReference type="GO" id="GO:0005765">
    <property type="term" value="C:lysosomal membrane"/>
    <property type="evidence" value="ECO:0007669"/>
    <property type="project" value="UniProtKB-SubCell"/>
</dbReference>
<feature type="transmembrane region" description="Helical" evidence="26">
    <location>
        <begin position="261"/>
        <end position="281"/>
    </location>
</feature>
<evidence type="ECO:0000256" key="14">
    <source>
        <dbReference type="ARBA" id="ARBA00023329"/>
    </source>
</evidence>
<protein>
    <recommendedName>
        <fullName evidence="22">Sialin</fullName>
    </recommendedName>
    <alternativeName>
        <fullName evidence="25">H(+)/nitrate cotransporter</fullName>
    </alternativeName>
    <alternativeName>
        <fullName evidence="23">H(+)/sialic acid cotransporter</fullName>
    </alternativeName>
    <alternativeName>
        <fullName evidence="24">Vesicular excitatory amino acid transporter</fullName>
    </alternativeName>
</protein>
<keyword evidence="5" id="KW-0813">Transport</keyword>
<dbReference type="SUPFAM" id="SSF103473">
    <property type="entry name" value="MFS general substrate transporter"/>
    <property type="match status" value="1"/>
</dbReference>
<dbReference type="InterPro" id="IPR050382">
    <property type="entry name" value="MFS_Na/Anion_cotransporter"/>
</dbReference>
<evidence type="ECO:0000256" key="20">
    <source>
        <dbReference type="ARBA" id="ARBA00051612"/>
    </source>
</evidence>
<evidence type="ECO:0000256" key="5">
    <source>
        <dbReference type="ARBA" id="ARBA00022448"/>
    </source>
</evidence>
<dbReference type="Pfam" id="PF07690">
    <property type="entry name" value="MFS_1"/>
    <property type="match status" value="1"/>
</dbReference>
<feature type="transmembrane region" description="Helical" evidence="26">
    <location>
        <begin position="162"/>
        <end position="181"/>
    </location>
</feature>
<evidence type="ECO:0000256" key="12">
    <source>
        <dbReference type="ARBA" id="ARBA00023180"/>
    </source>
</evidence>
<comment type="catalytic activity">
    <reaction evidence="19">
        <text>L-glutamate(out) = L-glutamate(in)</text>
        <dbReference type="Rhea" id="RHEA:66336"/>
        <dbReference type="ChEBI" id="CHEBI:29985"/>
    </reaction>
    <physiologicalReaction direction="left-to-right" evidence="19">
        <dbReference type="Rhea" id="RHEA:66337"/>
    </physiologicalReaction>
</comment>
<dbReference type="PANTHER" id="PTHR11662:SF455">
    <property type="entry name" value="GH23975P"/>
    <property type="match status" value="1"/>
</dbReference>
<feature type="transmembrane region" description="Helical" evidence="26">
    <location>
        <begin position="67"/>
        <end position="89"/>
    </location>
</feature>
<evidence type="ECO:0000313" key="28">
    <source>
        <dbReference type="EMBL" id="KAL1517434.1"/>
    </source>
</evidence>
<feature type="transmembrane region" description="Helical" evidence="26">
    <location>
        <begin position="359"/>
        <end position="383"/>
    </location>
</feature>
<evidence type="ECO:0000256" key="11">
    <source>
        <dbReference type="ARBA" id="ARBA00023136"/>
    </source>
</evidence>
<comment type="catalytic activity">
    <reaction evidence="18">
        <text>N-acetyl-L-aspartyl-L-glutamate(out) = N-acetyl-L-aspartyl-L-glutamate(in)</text>
        <dbReference type="Rhea" id="RHEA:72599"/>
        <dbReference type="ChEBI" id="CHEBI:76931"/>
    </reaction>
    <physiologicalReaction direction="left-to-right" evidence="18">
        <dbReference type="Rhea" id="RHEA:72600"/>
    </physiologicalReaction>
</comment>
<dbReference type="AlphaFoldDB" id="A0ABD1FGC5"/>
<dbReference type="FunFam" id="1.20.1250.20:FF:000067">
    <property type="entry name" value="sialin isoform X2"/>
    <property type="match status" value="1"/>
</dbReference>
<evidence type="ECO:0000256" key="16">
    <source>
        <dbReference type="ARBA" id="ARBA00050554"/>
    </source>
</evidence>
<feature type="transmembrane region" description="Helical" evidence="26">
    <location>
        <begin position="193"/>
        <end position="212"/>
    </location>
</feature>
<keyword evidence="13" id="KW-0458">Lysosome</keyword>
<keyword evidence="7 26" id="KW-0812">Transmembrane</keyword>
<evidence type="ECO:0000313" key="29">
    <source>
        <dbReference type="Proteomes" id="UP001566132"/>
    </source>
</evidence>
<dbReference type="Gene3D" id="1.20.1250.20">
    <property type="entry name" value="MFS general substrate transporter like domains"/>
    <property type="match status" value="2"/>
</dbReference>
<keyword evidence="8" id="KW-0769">Symport</keyword>
<evidence type="ECO:0000256" key="6">
    <source>
        <dbReference type="ARBA" id="ARBA00022475"/>
    </source>
</evidence>
<feature type="transmembrane region" description="Helical" evidence="26">
    <location>
        <begin position="335"/>
        <end position="353"/>
    </location>
</feature>
<comment type="function">
    <text evidence="21">Receptor for CM101, a polysaccharide produced by group B Streptococcus with antipathoangiogenic properties.</text>
</comment>
<dbReference type="InterPro" id="IPR036259">
    <property type="entry name" value="MFS_trans_sf"/>
</dbReference>
<dbReference type="PANTHER" id="PTHR11662">
    <property type="entry name" value="SOLUTE CARRIER FAMILY 17"/>
    <property type="match status" value="1"/>
</dbReference>
<feature type="transmembrane region" description="Helical" evidence="26">
    <location>
        <begin position="390"/>
        <end position="416"/>
    </location>
</feature>
<evidence type="ECO:0000256" key="24">
    <source>
        <dbReference type="ARBA" id="ARBA00081195"/>
    </source>
</evidence>
<evidence type="ECO:0000256" key="1">
    <source>
        <dbReference type="ARBA" id="ARBA00004432"/>
    </source>
</evidence>
<comment type="catalytic activity">
    <reaction evidence="15">
        <text>2 nitrate(out) + H(+)(out) = 2 nitrate(in) + H(+)(in)</text>
        <dbReference type="Rhea" id="RHEA:71539"/>
        <dbReference type="ChEBI" id="CHEBI:15378"/>
        <dbReference type="ChEBI" id="CHEBI:17632"/>
    </reaction>
    <physiologicalReaction direction="left-to-right" evidence="15">
        <dbReference type="Rhea" id="RHEA:71540"/>
    </physiologicalReaction>
</comment>
<comment type="catalytic activity">
    <reaction evidence="17">
        <text>N-acetylneuraminate(in) + H(+)(in) = N-acetylneuraminate(out) + H(+)(out)</text>
        <dbReference type="Rhea" id="RHEA:28987"/>
        <dbReference type="ChEBI" id="CHEBI:15378"/>
        <dbReference type="ChEBI" id="CHEBI:35418"/>
    </reaction>
    <physiologicalReaction direction="right-to-left" evidence="17">
        <dbReference type="Rhea" id="RHEA:28989"/>
    </physiologicalReaction>
</comment>
<dbReference type="GO" id="GO:0015293">
    <property type="term" value="F:symporter activity"/>
    <property type="evidence" value="ECO:0007669"/>
    <property type="project" value="UniProtKB-KW"/>
</dbReference>
<dbReference type="FunFam" id="1.20.1250.20:FF:000003">
    <property type="entry name" value="Solute carrier family 17 member 3"/>
    <property type="match status" value="1"/>
</dbReference>
<dbReference type="GO" id="GO:0016323">
    <property type="term" value="C:basolateral plasma membrane"/>
    <property type="evidence" value="ECO:0007669"/>
    <property type="project" value="UniProtKB-SubCell"/>
</dbReference>
<evidence type="ECO:0000259" key="27">
    <source>
        <dbReference type="PROSITE" id="PS50850"/>
    </source>
</evidence>
<evidence type="ECO:0000256" key="2">
    <source>
        <dbReference type="ARBA" id="ARBA00004554"/>
    </source>
</evidence>
<evidence type="ECO:0000256" key="26">
    <source>
        <dbReference type="SAM" id="Phobius"/>
    </source>
</evidence>
<evidence type="ECO:0000256" key="10">
    <source>
        <dbReference type="ARBA" id="ARBA00023018"/>
    </source>
</evidence>
<keyword evidence="14" id="KW-0968">Cytoplasmic vesicle</keyword>
<evidence type="ECO:0000256" key="15">
    <source>
        <dbReference type="ARBA" id="ARBA00050101"/>
    </source>
</evidence>
<feature type="domain" description="Major facilitator superfamily (MFS) profile" evidence="27">
    <location>
        <begin position="16"/>
        <end position="452"/>
    </location>
</feature>
<keyword evidence="6" id="KW-1003">Cell membrane</keyword>
<keyword evidence="12" id="KW-0325">Glycoprotein</keyword>
<feature type="transmembrane region" description="Helical" evidence="26">
    <location>
        <begin position="428"/>
        <end position="448"/>
    </location>
</feature>
<comment type="caution">
    <text evidence="28">The sequence shown here is derived from an EMBL/GenBank/DDBJ whole genome shotgun (WGS) entry which is preliminary data.</text>
</comment>
<proteinExistence type="predicted"/>
<evidence type="ECO:0000256" key="21">
    <source>
        <dbReference type="ARBA" id="ARBA00056891"/>
    </source>
</evidence>
<comment type="catalytic activity">
    <reaction evidence="16">
        <text>L-aspartate(out) = L-aspartate(in)</text>
        <dbReference type="Rhea" id="RHEA:66332"/>
        <dbReference type="ChEBI" id="CHEBI:29991"/>
    </reaction>
    <physiologicalReaction direction="left-to-right" evidence="16">
        <dbReference type="Rhea" id="RHEA:66333"/>
    </physiologicalReaction>
</comment>